<dbReference type="InterPro" id="IPR050776">
    <property type="entry name" value="Ank_Repeat/CDKN_Inhibitor"/>
</dbReference>
<dbReference type="OrthoDB" id="20872at2759"/>
<keyword evidence="1" id="KW-0677">Repeat</keyword>
<keyword evidence="2 3" id="KW-0040">ANK repeat</keyword>
<accession>A0A017STD0</accession>
<dbReference type="SMART" id="SM00248">
    <property type="entry name" value="ANK"/>
    <property type="match status" value="3"/>
</dbReference>
<protein>
    <submittedName>
        <fullName evidence="4">Ankyrin</fullName>
    </submittedName>
</protein>
<dbReference type="Pfam" id="PF12796">
    <property type="entry name" value="Ank_2"/>
    <property type="match status" value="1"/>
</dbReference>
<sequence>IRMLFENGANIKSRDKYGQAPLLHAMHNRREGTTDMLLKYGAGPQLKDDNGPNLLSRAAEYGRIAIFHRLLNLLRRRADANLPDSHGRTPFMWAALEGHEEVTRLLLSGVN</sequence>
<dbReference type="PROSITE" id="PS50297">
    <property type="entry name" value="ANK_REP_REGION"/>
    <property type="match status" value="1"/>
</dbReference>
<organism evidence="4 5">
    <name type="scientific">Aspergillus ruber (strain CBS 135680)</name>
    <dbReference type="NCBI Taxonomy" id="1388766"/>
    <lineage>
        <taxon>Eukaryota</taxon>
        <taxon>Fungi</taxon>
        <taxon>Dikarya</taxon>
        <taxon>Ascomycota</taxon>
        <taxon>Pezizomycotina</taxon>
        <taxon>Eurotiomycetes</taxon>
        <taxon>Eurotiomycetidae</taxon>
        <taxon>Eurotiales</taxon>
        <taxon>Aspergillaceae</taxon>
        <taxon>Aspergillus</taxon>
        <taxon>Aspergillus subgen. Aspergillus</taxon>
    </lineage>
</organism>
<dbReference type="PANTHER" id="PTHR24201">
    <property type="entry name" value="ANK_REP_REGION DOMAIN-CONTAINING PROTEIN"/>
    <property type="match status" value="1"/>
</dbReference>
<keyword evidence="5" id="KW-1185">Reference proteome</keyword>
<dbReference type="InterPro" id="IPR002110">
    <property type="entry name" value="Ankyrin_rpt"/>
</dbReference>
<evidence type="ECO:0000256" key="1">
    <source>
        <dbReference type="ARBA" id="ARBA00022737"/>
    </source>
</evidence>
<dbReference type="STRING" id="1388766.A0A017STD0"/>
<reference evidence="5" key="1">
    <citation type="journal article" date="2014" name="Nat. Commun.">
        <title>Genomic adaptations of the halophilic Dead Sea filamentous fungus Eurotium rubrum.</title>
        <authorList>
            <person name="Kis-Papo T."/>
            <person name="Weig A.R."/>
            <person name="Riley R."/>
            <person name="Persoh D."/>
            <person name="Salamov A."/>
            <person name="Sun H."/>
            <person name="Lipzen A."/>
            <person name="Wasser S.P."/>
            <person name="Rambold G."/>
            <person name="Grigoriev I.V."/>
            <person name="Nevo E."/>
        </authorList>
    </citation>
    <scope>NUCLEOTIDE SEQUENCE [LARGE SCALE GENOMIC DNA]</scope>
    <source>
        <strain evidence="5">CBS 135680</strain>
    </source>
</reference>
<dbReference type="RefSeq" id="XP_040643557.1">
    <property type="nucleotide sequence ID" value="XM_040783517.1"/>
</dbReference>
<evidence type="ECO:0000313" key="5">
    <source>
        <dbReference type="Proteomes" id="UP000019804"/>
    </source>
</evidence>
<proteinExistence type="predicted"/>
<dbReference type="InterPro" id="IPR036770">
    <property type="entry name" value="Ankyrin_rpt-contain_sf"/>
</dbReference>
<feature type="repeat" description="ANK" evidence="3">
    <location>
        <begin position="86"/>
        <end position="108"/>
    </location>
</feature>
<feature type="non-terminal residue" evidence="4">
    <location>
        <position position="1"/>
    </location>
</feature>
<dbReference type="PROSITE" id="PS50088">
    <property type="entry name" value="ANK_REPEAT"/>
    <property type="match status" value="1"/>
</dbReference>
<evidence type="ECO:0000256" key="2">
    <source>
        <dbReference type="ARBA" id="ARBA00023043"/>
    </source>
</evidence>
<gene>
    <name evidence="4" type="ORF">EURHEDRAFT_445219</name>
</gene>
<evidence type="ECO:0000256" key="3">
    <source>
        <dbReference type="PROSITE-ProRule" id="PRU00023"/>
    </source>
</evidence>
<dbReference type="GeneID" id="63698641"/>
<dbReference type="AlphaFoldDB" id="A0A017STD0"/>
<dbReference type="Proteomes" id="UP000019804">
    <property type="component" value="Unassembled WGS sequence"/>
</dbReference>
<dbReference type="EMBL" id="KK088411">
    <property type="protein sequence ID" value="EYE99869.1"/>
    <property type="molecule type" value="Genomic_DNA"/>
</dbReference>
<dbReference type="Gene3D" id="1.25.40.20">
    <property type="entry name" value="Ankyrin repeat-containing domain"/>
    <property type="match status" value="2"/>
</dbReference>
<name>A0A017STD0_ASPRC</name>
<dbReference type="SUPFAM" id="SSF48403">
    <property type="entry name" value="Ankyrin repeat"/>
    <property type="match status" value="1"/>
</dbReference>
<evidence type="ECO:0000313" key="4">
    <source>
        <dbReference type="EMBL" id="EYE99869.1"/>
    </source>
</evidence>
<dbReference type="HOGENOM" id="CLU_000134_18_9_1"/>